<reference evidence="1 2" key="1">
    <citation type="submission" date="2021-02" db="EMBL/GenBank/DDBJ databases">
        <title>Actinophytocola xerophila sp. nov., isolated from soil of cotton cropping field.</title>
        <authorList>
            <person name="Huang R."/>
            <person name="Chen X."/>
            <person name="Ge X."/>
            <person name="Liu W."/>
        </authorList>
    </citation>
    <scope>NUCLEOTIDE SEQUENCE [LARGE SCALE GENOMIC DNA]</scope>
    <source>
        <strain evidence="1 2">S1-96</strain>
    </source>
</reference>
<dbReference type="InterPro" id="IPR029063">
    <property type="entry name" value="SAM-dependent_MTases_sf"/>
</dbReference>
<dbReference type="RefSeq" id="WP_260189975.1">
    <property type="nucleotide sequence ID" value="NZ_JAFFZE010000006.1"/>
</dbReference>
<evidence type="ECO:0008006" key="3">
    <source>
        <dbReference type="Google" id="ProtNLM"/>
    </source>
</evidence>
<organism evidence="1 2">
    <name type="scientific">Actinophytocola gossypii</name>
    <dbReference type="NCBI Taxonomy" id="2812003"/>
    <lineage>
        <taxon>Bacteria</taxon>
        <taxon>Bacillati</taxon>
        <taxon>Actinomycetota</taxon>
        <taxon>Actinomycetes</taxon>
        <taxon>Pseudonocardiales</taxon>
        <taxon>Pseudonocardiaceae</taxon>
    </lineage>
</organism>
<evidence type="ECO:0000313" key="2">
    <source>
        <dbReference type="Proteomes" id="UP001156441"/>
    </source>
</evidence>
<dbReference type="SUPFAM" id="SSF53335">
    <property type="entry name" value="S-adenosyl-L-methionine-dependent methyltransferases"/>
    <property type="match status" value="1"/>
</dbReference>
<evidence type="ECO:0000313" key="1">
    <source>
        <dbReference type="EMBL" id="MCT2582635.1"/>
    </source>
</evidence>
<proteinExistence type="predicted"/>
<dbReference type="Proteomes" id="UP001156441">
    <property type="component" value="Unassembled WGS sequence"/>
</dbReference>
<gene>
    <name evidence="1" type="ORF">JT362_05810</name>
</gene>
<accession>A0ABT2J460</accession>
<keyword evidence="2" id="KW-1185">Reference proteome</keyword>
<dbReference type="Gene3D" id="3.40.50.150">
    <property type="entry name" value="Vaccinia Virus protein VP39"/>
    <property type="match status" value="1"/>
</dbReference>
<dbReference type="EMBL" id="JAFFZE010000006">
    <property type="protein sequence ID" value="MCT2582635.1"/>
    <property type="molecule type" value="Genomic_DNA"/>
</dbReference>
<comment type="caution">
    <text evidence="1">The sequence shown here is derived from an EMBL/GenBank/DDBJ whole genome shotgun (WGS) entry which is preliminary data.</text>
</comment>
<name>A0ABT2J460_9PSEU</name>
<protein>
    <recommendedName>
        <fullName evidence="3">SAM-dependent methyltransferase</fullName>
    </recommendedName>
</protein>
<sequence>MSRFGVMFFDDPVRAFANLRGAARAGAGLRCVVWRSPAENPFMTTAERAAAPLLPESPVRDPDAPGQFAFADVDRVRGVLERAGWTGIGFRRVDAPCVLPERELVPYLTRLGPVGRVLPDVDERLRARIVDTVRAAFDPFVHGPEVRFTAACWLVTAHRD</sequence>